<evidence type="ECO:0000313" key="2">
    <source>
        <dbReference type="Proteomes" id="UP001286313"/>
    </source>
</evidence>
<organism evidence="1 2">
    <name type="scientific">Petrolisthes cinctipes</name>
    <name type="common">Flat porcelain crab</name>
    <dbReference type="NCBI Taxonomy" id="88211"/>
    <lineage>
        <taxon>Eukaryota</taxon>
        <taxon>Metazoa</taxon>
        <taxon>Ecdysozoa</taxon>
        <taxon>Arthropoda</taxon>
        <taxon>Crustacea</taxon>
        <taxon>Multicrustacea</taxon>
        <taxon>Malacostraca</taxon>
        <taxon>Eumalacostraca</taxon>
        <taxon>Eucarida</taxon>
        <taxon>Decapoda</taxon>
        <taxon>Pleocyemata</taxon>
        <taxon>Anomura</taxon>
        <taxon>Galatheoidea</taxon>
        <taxon>Porcellanidae</taxon>
        <taxon>Petrolisthes</taxon>
    </lineage>
</organism>
<gene>
    <name evidence="1" type="ORF">Pcinc_011739</name>
</gene>
<sequence length="153" mass="16921">MFPVISLTSPQPPTLFHPPSLPHSLTITSSSYPPSLPPSLTISSSFTHHQPHLTHHPFTHSPTTSPHLTHHPFTHHPYLLHSPSLPHSLTIPSSFTHHQPHLTHHLYLLHSSPLLISPTISSLIHSPSLLISPTIPSSFTHHPFLIYSPSLPP</sequence>
<dbReference type="AlphaFoldDB" id="A0AAE1KU53"/>
<dbReference type="EMBL" id="JAWQEG010000933">
    <property type="protein sequence ID" value="KAK3883957.1"/>
    <property type="molecule type" value="Genomic_DNA"/>
</dbReference>
<name>A0AAE1KU53_PETCI</name>
<comment type="caution">
    <text evidence="1">The sequence shown here is derived from an EMBL/GenBank/DDBJ whole genome shotgun (WGS) entry which is preliminary data.</text>
</comment>
<dbReference type="Proteomes" id="UP001286313">
    <property type="component" value="Unassembled WGS sequence"/>
</dbReference>
<accession>A0AAE1KU53</accession>
<proteinExistence type="predicted"/>
<reference evidence="1" key="1">
    <citation type="submission" date="2023-10" db="EMBL/GenBank/DDBJ databases">
        <title>Genome assemblies of two species of porcelain crab, Petrolisthes cinctipes and Petrolisthes manimaculis (Anomura: Porcellanidae).</title>
        <authorList>
            <person name="Angst P."/>
        </authorList>
    </citation>
    <scope>NUCLEOTIDE SEQUENCE</scope>
    <source>
        <strain evidence="1">PB745_01</strain>
        <tissue evidence="1">Gill</tissue>
    </source>
</reference>
<keyword evidence="2" id="KW-1185">Reference proteome</keyword>
<evidence type="ECO:0000313" key="1">
    <source>
        <dbReference type="EMBL" id="KAK3883957.1"/>
    </source>
</evidence>
<protein>
    <submittedName>
        <fullName evidence="1">Uncharacterized protein</fullName>
    </submittedName>
</protein>